<evidence type="ECO:0000313" key="1">
    <source>
        <dbReference type="EMBL" id="MBE4749186.1"/>
    </source>
</evidence>
<evidence type="ECO:0000313" key="2">
    <source>
        <dbReference type="Proteomes" id="UP001516472"/>
    </source>
</evidence>
<dbReference type="Proteomes" id="UP001516472">
    <property type="component" value="Unassembled WGS sequence"/>
</dbReference>
<protein>
    <recommendedName>
        <fullName evidence="3">Lipoprotein</fullName>
    </recommendedName>
</protein>
<dbReference type="EMBL" id="JAAIYO010000003">
    <property type="protein sequence ID" value="MBE4749186.1"/>
    <property type="molecule type" value="Genomic_DNA"/>
</dbReference>
<dbReference type="RefSeq" id="WP_193348582.1">
    <property type="nucleotide sequence ID" value="NZ_CBCSIP010000071.1"/>
</dbReference>
<evidence type="ECO:0008006" key="3">
    <source>
        <dbReference type="Google" id="ProtNLM"/>
    </source>
</evidence>
<accession>A0ABR9PMN3</accession>
<dbReference type="PROSITE" id="PS51257">
    <property type="entry name" value="PROKAR_LIPOPROTEIN"/>
    <property type="match status" value="1"/>
</dbReference>
<reference evidence="1 2" key="1">
    <citation type="submission" date="2020-02" db="EMBL/GenBank/DDBJ databases">
        <authorList>
            <person name="Babadi Z.K."/>
            <person name="Risdian C."/>
            <person name="Ebrahimipour G.H."/>
            <person name="Wink J."/>
        </authorList>
    </citation>
    <scope>NUCLEOTIDE SEQUENCE [LARGE SCALE GENOMIC DNA]</scope>
    <source>
        <strain evidence="1 2">ZKHCc1 1396</strain>
    </source>
</reference>
<keyword evidence="2" id="KW-1185">Reference proteome</keyword>
<organism evidence="1 2">
    <name type="scientific">Corallococcus soli</name>
    <dbReference type="NCBI Taxonomy" id="2710757"/>
    <lineage>
        <taxon>Bacteria</taxon>
        <taxon>Pseudomonadati</taxon>
        <taxon>Myxococcota</taxon>
        <taxon>Myxococcia</taxon>
        <taxon>Myxococcales</taxon>
        <taxon>Cystobacterineae</taxon>
        <taxon>Myxococcaceae</taxon>
        <taxon>Corallococcus</taxon>
    </lineage>
</organism>
<sequence length="83" mass="9094">MVLRALAFASVVSIFGLGCGGPIPEGSEEVSQPQQQSSELAGSCETVIGKFCRPDTYTYCTWPDGTQLECDCQYPPFNKWTCY</sequence>
<proteinExistence type="predicted"/>
<name>A0ABR9PMN3_9BACT</name>
<comment type="caution">
    <text evidence="1">The sequence shown here is derived from an EMBL/GenBank/DDBJ whole genome shotgun (WGS) entry which is preliminary data.</text>
</comment>
<gene>
    <name evidence="1" type="ORF">G4177_13550</name>
</gene>